<keyword evidence="2" id="KW-1133">Transmembrane helix</keyword>
<feature type="region of interest" description="Disordered" evidence="1">
    <location>
        <begin position="41"/>
        <end position="62"/>
    </location>
</feature>
<feature type="transmembrane region" description="Helical" evidence="2">
    <location>
        <begin position="12"/>
        <end position="32"/>
    </location>
</feature>
<keyword evidence="2" id="KW-0472">Membrane</keyword>
<accession>A0ABW1ZG11</accession>
<name>A0ABW1ZG11_9DEIO</name>
<evidence type="ECO:0000256" key="2">
    <source>
        <dbReference type="SAM" id="Phobius"/>
    </source>
</evidence>
<comment type="caution">
    <text evidence="3">The sequence shown here is derived from an EMBL/GenBank/DDBJ whole genome shotgun (WGS) entry which is preliminary data.</text>
</comment>
<evidence type="ECO:0000313" key="4">
    <source>
        <dbReference type="Proteomes" id="UP001596317"/>
    </source>
</evidence>
<dbReference type="RefSeq" id="WP_380053456.1">
    <property type="nucleotide sequence ID" value="NZ_JBHSWB010000001.1"/>
</dbReference>
<sequence>MKARRLTRRAVLERWWVLPVAGTAGAFGYMGFYATRVLRGKNEAGPPPLSQGPRNRWRPSRP</sequence>
<dbReference type="EMBL" id="JBHSWB010000001">
    <property type="protein sequence ID" value="MFC6659020.1"/>
    <property type="molecule type" value="Genomic_DNA"/>
</dbReference>
<dbReference type="Proteomes" id="UP001596317">
    <property type="component" value="Unassembled WGS sequence"/>
</dbReference>
<protein>
    <submittedName>
        <fullName evidence="3">Uncharacterized protein</fullName>
    </submittedName>
</protein>
<evidence type="ECO:0000256" key="1">
    <source>
        <dbReference type="SAM" id="MobiDB-lite"/>
    </source>
</evidence>
<proteinExistence type="predicted"/>
<keyword evidence="4" id="KW-1185">Reference proteome</keyword>
<organism evidence="3 4">
    <name type="scientific">Deinococcus multiflagellatus</name>
    <dbReference type="NCBI Taxonomy" id="1656887"/>
    <lineage>
        <taxon>Bacteria</taxon>
        <taxon>Thermotogati</taxon>
        <taxon>Deinococcota</taxon>
        <taxon>Deinococci</taxon>
        <taxon>Deinococcales</taxon>
        <taxon>Deinococcaceae</taxon>
        <taxon>Deinococcus</taxon>
    </lineage>
</organism>
<reference evidence="4" key="1">
    <citation type="journal article" date="2019" name="Int. J. Syst. Evol. Microbiol.">
        <title>The Global Catalogue of Microorganisms (GCM) 10K type strain sequencing project: providing services to taxonomists for standard genome sequencing and annotation.</title>
        <authorList>
            <consortium name="The Broad Institute Genomics Platform"/>
            <consortium name="The Broad Institute Genome Sequencing Center for Infectious Disease"/>
            <person name="Wu L."/>
            <person name="Ma J."/>
        </authorList>
    </citation>
    <scope>NUCLEOTIDE SEQUENCE [LARGE SCALE GENOMIC DNA]</scope>
    <source>
        <strain evidence="4">CCUG 63830</strain>
    </source>
</reference>
<evidence type="ECO:0000313" key="3">
    <source>
        <dbReference type="EMBL" id="MFC6659020.1"/>
    </source>
</evidence>
<gene>
    <name evidence="3" type="ORF">ACFP90_00590</name>
</gene>
<keyword evidence="2" id="KW-0812">Transmembrane</keyword>